<proteinExistence type="predicted"/>
<feature type="domain" description="2EXR" evidence="2">
    <location>
        <begin position="74"/>
        <end position="156"/>
    </location>
</feature>
<accession>A0A8A3PDM1</accession>
<organism evidence="3 4">
    <name type="scientific">Monilinia vaccinii-corymbosi</name>
    <dbReference type="NCBI Taxonomy" id="61207"/>
    <lineage>
        <taxon>Eukaryota</taxon>
        <taxon>Fungi</taxon>
        <taxon>Dikarya</taxon>
        <taxon>Ascomycota</taxon>
        <taxon>Pezizomycotina</taxon>
        <taxon>Leotiomycetes</taxon>
        <taxon>Helotiales</taxon>
        <taxon>Sclerotiniaceae</taxon>
        <taxon>Monilinia</taxon>
    </lineage>
</organism>
<dbReference type="PANTHER" id="PTHR35910:SF6">
    <property type="entry name" value="2EXR DOMAIN-CONTAINING PROTEIN"/>
    <property type="match status" value="1"/>
</dbReference>
<sequence length="360" mass="41286">MDLPICIDGVHTGCDKLRYVLLKNTKLKSIFGRPGFKIADRRKLYNRLVRENWEVYRRHIQSIKSEKLEKTVPFKRFSDLPPEIRDLIWGYSLPGPRILYLNRNPHAIYDKITQSSPKWFKFLKYHNPPNPSALLTCRASRAVALKRYRIIPEPSFGLVYTDFAGGDILYIDEHNFMSFVAFPWSSTDERKSCGLDLTMVEWVALAAPISSPGMLRWGMAEFLQGLPKLKQILLDVSPRKVQWSHGPGTIQMEDLSRVDNLDPFYQLVLAQRNLMLNARSEDDRAKGLRNVTLISTCMVTDFPKRDWLVDMAKHDGEYSLLLKKLREKMPANQEPKSKPPTGPANESAENPKAGNTVKSP</sequence>
<dbReference type="InterPro" id="IPR045518">
    <property type="entry name" value="2EXR"/>
</dbReference>
<dbReference type="EMBL" id="CP063407">
    <property type="protein sequence ID" value="QSZ33173.1"/>
    <property type="molecule type" value="Genomic_DNA"/>
</dbReference>
<name>A0A8A3PDM1_9HELO</name>
<dbReference type="OrthoDB" id="3561261at2759"/>
<feature type="region of interest" description="Disordered" evidence="1">
    <location>
        <begin position="325"/>
        <end position="360"/>
    </location>
</feature>
<evidence type="ECO:0000313" key="3">
    <source>
        <dbReference type="EMBL" id="QSZ33173.1"/>
    </source>
</evidence>
<dbReference type="Proteomes" id="UP000672032">
    <property type="component" value="Chromosome 3"/>
</dbReference>
<reference evidence="3" key="1">
    <citation type="submission" date="2020-10" db="EMBL/GenBank/DDBJ databases">
        <title>Genome Sequence of Monilinia vaccinii-corymbosi Sheds Light on Mummy Berry Disease Infection of Blueberry and Mating Type.</title>
        <authorList>
            <person name="Yow A.G."/>
            <person name="Zhang Y."/>
            <person name="Bansal K."/>
            <person name="Eacker S.M."/>
            <person name="Sullivan S."/>
            <person name="Liachko I."/>
            <person name="Cubeta M.A."/>
            <person name="Rollins J.A."/>
            <person name="Ashrafi H."/>
        </authorList>
    </citation>
    <scope>NUCLEOTIDE SEQUENCE</scope>
    <source>
        <strain evidence="3">RL-1</strain>
    </source>
</reference>
<keyword evidence="4" id="KW-1185">Reference proteome</keyword>
<evidence type="ECO:0000259" key="2">
    <source>
        <dbReference type="Pfam" id="PF20150"/>
    </source>
</evidence>
<evidence type="ECO:0000313" key="4">
    <source>
        <dbReference type="Proteomes" id="UP000672032"/>
    </source>
</evidence>
<dbReference type="AlphaFoldDB" id="A0A8A3PDM1"/>
<gene>
    <name evidence="3" type="ORF">DSL72_002759</name>
</gene>
<dbReference type="PANTHER" id="PTHR35910">
    <property type="entry name" value="2EXR DOMAIN-CONTAINING PROTEIN"/>
    <property type="match status" value="1"/>
</dbReference>
<dbReference type="Pfam" id="PF20150">
    <property type="entry name" value="2EXR"/>
    <property type="match status" value="1"/>
</dbReference>
<protein>
    <recommendedName>
        <fullName evidence="2">2EXR domain-containing protein</fullName>
    </recommendedName>
</protein>
<evidence type="ECO:0000256" key="1">
    <source>
        <dbReference type="SAM" id="MobiDB-lite"/>
    </source>
</evidence>